<feature type="region of interest" description="Disordered" evidence="1">
    <location>
        <begin position="1"/>
        <end position="61"/>
    </location>
</feature>
<feature type="non-terminal residue" evidence="2">
    <location>
        <position position="1"/>
    </location>
</feature>
<gene>
    <name evidence="2" type="ORF">MONAX_5E045065</name>
</gene>
<organism evidence="2 3">
    <name type="scientific">Marmota monax</name>
    <name type="common">Woodchuck</name>
    <dbReference type="NCBI Taxonomy" id="9995"/>
    <lineage>
        <taxon>Eukaryota</taxon>
        <taxon>Metazoa</taxon>
        <taxon>Chordata</taxon>
        <taxon>Craniata</taxon>
        <taxon>Vertebrata</taxon>
        <taxon>Euteleostomi</taxon>
        <taxon>Mammalia</taxon>
        <taxon>Eutheria</taxon>
        <taxon>Euarchontoglires</taxon>
        <taxon>Glires</taxon>
        <taxon>Rodentia</taxon>
        <taxon>Sciuromorpha</taxon>
        <taxon>Sciuridae</taxon>
        <taxon>Xerinae</taxon>
        <taxon>Marmotini</taxon>
        <taxon>Marmota</taxon>
    </lineage>
</organism>
<feature type="compositionally biased region" description="Basic and acidic residues" evidence="1">
    <location>
        <begin position="45"/>
        <end position="55"/>
    </location>
</feature>
<comment type="caution">
    <text evidence="2">The sequence shown here is derived from an EMBL/GenBank/DDBJ whole genome shotgun (WGS) entry which is preliminary data.</text>
</comment>
<dbReference type="AlphaFoldDB" id="A0A5E4D5G6"/>
<protein>
    <submittedName>
        <fullName evidence="2">Uncharacterized protein</fullName>
    </submittedName>
</protein>
<evidence type="ECO:0000313" key="3">
    <source>
        <dbReference type="Proteomes" id="UP000335636"/>
    </source>
</evidence>
<evidence type="ECO:0000256" key="1">
    <source>
        <dbReference type="SAM" id="MobiDB-lite"/>
    </source>
</evidence>
<accession>A0A5E4D5G6</accession>
<evidence type="ECO:0000313" key="2">
    <source>
        <dbReference type="EMBL" id="VTJ89246.1"/>
    </source>
</evidence>
<name>A0A5E4D5G6_MARMO</name>
<sequence>SEKKRSSSAISDLSQNLNSQDKSAFLEISNEVSTDEALPHTSSLENHDKPRKIESSCKQNQESLSVEILPHEKETVTSSLISPPVLIEGNSK</sequence>
<dbReference type="EMBL" id="CABDUW010003433">
    <property type="protein sequence ID" value="VTJ89246.1"/>
    <property type="molecule type" value="Genomic_DNA"/>
</dbReference>
<reference evidence="2" key="1">
    <citation type="submission" date="2019-04" db="EMBL/GenBank/DDBJ databases">
        <authorList>
            <person name="Alioto T."/>
            <person name="Alioto T."/>
        </authorList>
    </citation>
    <scope>NUCLEOTIDE SEQUENCE [LARGE SCALE GENOMIC DNA]</scope>
</reference>
<keyword evidence="3" id="KW-1185">Reference proteome</keyword>
<proteinExistence type="predicted"/>
<dbReference type="Proteomes" id="UP000335636">
    <property type="component" value="Unassembled WGS sequence"/>
</dbReference>
<feature type="non-terminal residue" evidence="2">
    <location>
        <position position="92"/>
    </location>
</feature>
<feature type="compositionally biased region" description="Polar residues" evidence="1">
    <location>
        <begin position="7"/>
        <end position="22"/>
    </location>
</feature>